<organism evidence="2 3">
    <name type="scientific">Arthrobacter methylotrophus</name>
    <dbReference type="NCBI Taxonomy" id="121291"/>
    <lineage>
        <taxon>Bacteria</taxon>
        <taxon>Bacillati</taxon>
        <taxon>Actinomycetota</taxon>
        <taxon>Actinomycetes</taxon>
        <taxon>Micrococcales</taxon>
        <taxon>Micrococcaceae</taxon>
        <taxon>Arthrobacter</taxon>
    </lineage>
</organism>
<comment type="caution">
    <text evidence="2">The sequence shown here is derived from an EMBL/GenBank/DDBJ whole genome shotgun (WGS) entry which is preliminary data.</text>
</comment>
<dbReference type="PANTHER" id="PTHR33570">
    <property type="entry name" value="4-CARBOXYMUCONOLACTONE DECARBOXYLASE FAMILY PROTEIN"/>
    <property type="match status" value="1"/>
</dbReference>
<dbReference type="InterPro" id="IPR052512">
    <property type="entry name" value="4CMD/NDH-1_regulator"/>
</dbReference>
<reference evidence="2 3" key="1">
    <citation type="submission" date="2024-09" db="EMBL/GenBank/DDBJ databases">
        <authorList>
            <person name="Sun Q."/>
            <person name="Mori K."/>
        </authorList>
    </citation>
    <scope>NUCLEOTIDE SEQUENCE [LARGE SCALE GENOMIC DNA]</scope>
    <source>
        <strain evidence="2 3">JCM 13519</strain>
    </source>
</reference>
<proteinExistence type="predicted"/>
<dbReference type="InterPro" id="IPR029032">
    <property type="entry name" value="AhpD-like"/>
</dbReference>
<gene>
    <name evidence="2" type="ORF">ACFFPI_19340</name>
</gene>
<evidence type="ECO:0000313" key="3">
    <source>
        <dbReference type="Proteomes" id="UP001589536"/>
    </source>
</evidence>
<feature type="domain" description="Carboxymuconolactone decarboxylase-like" evidence="1">
    <location>
        <begin position="6"/>
        <end position="77"/>
    </location>
</feature>
<dbReference type="EMBL" id="JBHMBH010000042">
    <property type="protein sequence ID" value="MFB9716258.1"/>
    <property type="molecule type" value="Genomic_DNA"/>
</dbReference>
<dbReference type="InterPro" id="IPR003779">
    <property type="entry name" value="CMD-like"/>
</dbReference>
<dbReference type="Pfam" id="PF02627">
    <property type="entry name" value="CMD"/>
    <property type="match status" value="1"/>
</dbReference>
<dbReference type="SUPFAM" id="SSF69118">
    <property type="entry name" value="AhpD-like"/>
    <property type="match status" value="1"/>
</dbReference>
<dbReference type="RefSeq" id="WP_345053416.1">
    <property type="nucleotide sequence ID" value="NZ_BAABED010000001.1"/>
</dbReference>
<dbReference type="PANTHER" id="PTHR33570:SF9">
    <property type="entry name" value="BLL4600 PROTEIN"/>
    <property type="match status" value="1"/>
</dbReference>
<protein>
    <submittedName>
        <fullName evidence="2">Carboxymuconolactone decarboxylase family protein</fullName>
    </submittedName>
</protein>
<keyword evidence="3" id="KW-1185">Reference proteome</keyword>
<name>A0ABV5UVP5_9MICC</name>
<dbReference type="Gene3D" id="1.20.1290.10">
    <property type="entry name" value="AhpD-like"/>
    <property type="match status" value="1"/>
</dbReference>
<accession>A0ABV5UVP5</accession>
<dbReference type="Proteomes" id="UP001589536">
    <property type="component" value="Unassembled WGS sequence"/>
</dbReference>
<sequence>MTSRRVRGAFVWERPELANRDRSLNTVPCLVTSGSSEQLFGHLRLAKANGLSEAELSEAITHLTFYAGRPKAMSAMAGSQALGGCPWRKAICARAAAMSSSLVLAWPLRPQRHCNCLAPRIFRGAARIRGSSDLFRVGWPFPRRQAPAGTRDAPRITRFSSGQSFRGLPA</sequence>
<evidence type="ECO:0000313" key="2">
    <source>
        <dbReference type="EMBL" id="MFB9716258.1"/>
    </source>
</evidence>
<evidence type="ECO:0000259" key="1">
    <source>
        <dbReference type="Pfam" id="PF02627"/>
    </source>
</evidence>